<evidence type="ECO:0008006" key="3">
    <source>
        <dbReference type="Google" id="ProtNLM"/>
    </source>
</evidence>
<evidence type="ECO:0000313" key="2">
    <source>
        <dbReference type="Proteomes" id="UP001177003"/>
    </source>
</evidence>
<dbReference type="AlphaFoldDB" id="A0AA35YDX5"/>
<dbReference type="PANTHER" id="PTHR47481">
    <property type="match status" value="1"/>
</dbReference>
<dbReference type="EMBL" id="OX465077">
    <property type="protein sequence ID" value="CAI9269418.1"/>
    <property type="molecule type" value="Genomic_DNA"/>
</dbReference>
<dbReference type="PANTHER" id="PTHR47481:SF22">
    <property type="entry name" value="RETROTRANSPOSON GAG DOMAIN-CONTAINING PROTEIN"/>
    <property type="match status" value="1"/>
</dbReference>
<organism evidence="1 2">
    <name type="scientific">Lactuca saligna</name>
    <name type="common">Willowleaf lettuce</name>
    <dbReference type="NCBI Taxonomy" id="75948"/>
    <lineage>
        <taxon>Eukaryota</taxon>
        <taxon>Viridiplantae</taxon>
        <taxon>Streptophyta</taxon>
        <taxon>Embryophyta</taxon>
        <taxon>Tracheophyta</taxon>
        <taxon>Spermatophyta</taxon>
        <taxon>Magnoliopsida</taxon>
        <taxon>eudicotyledons</taxon>
        <taxon>Gunneridae</taxon>
        <taxon>Pentapetalae</taxon>
        <taxon>asterids</taxon>
        <taxon>campanulids</taxon>
        <taxon>Asterales</taxon>
        <taxon>Asteraceae</taxon>
        <taxon>Cichorioideae</taxon>
        <taxon>Cichorieae</taxon>
        <taxon>Lactucinae</taxon>
        <taxon>Lactuca</taxon>
    </lineage>
</organism>
<sequence length="156" mass="17216">MATDINSSASVVNSLPLSTPSLTLVQVPSSVKLLPINYISWKTQIEALLYGLDLFKFIDRTHLPPKPTIVDGESTPHTDYPAWFRQDRLLFGAIVGTLSPTTVPLITSASTSFEASKILSNTYAKPSKGHIKQVQHRLKQTTKTSDQSVLIHLQLF</sequence>
<name>A0AA35YDX5_LACSI</name>
<gene>
    <name evidence="1" type="ORF">LSALG_LOCUS9793</name>
</gene>
<protein>
    <recommendedName>
        <fullName evidence="3">Retrotransposon Copia-like N-terminal domain-containing protein</fullName>
    </recommendedName>
</protein>
<keyword evidence="2" id="KW-1185">Reference proteome</keyword>
<dbReference type="Proteomes" id="UP001177003">
    <property type="component" value="Chromosome 1"/>
</dbReference>
<reference evidence="1" key="1">
    <citation type="submission" date="2023-04" db="EMBL/GenBank/DDBJ databases">
        <authorList>
            <person name="Vijverberg K."/>
            <person name="Xiong W."/>
            <person name="Schranz E."/>
        </authorList>
    </citation>
    <scope>NUCLEOTIDE SEQUENCE</scope>
</reference>
<proteinExistence type="predicted"/>
<accession>A0AA35YDX5</accession>
<evidence type="ECO:0000313" key="1">
    <source>
        <dbReference type="EMBL" id="CAI9269418.1"/>
    </source>
</evidence>